<evidence type="ECO:0000256" key="3">
    <source>
        <dbReference type="ARBA" id="ARBA00022989"/>
    </source>
</evidence>
<evidence type="ECO:0000256" key="5">
    <source>
        <dbReference type="SAM" id="Phobius"/>
    </source>
</evidence>
<evidence type="ECO:0000256" key="2">
    <source>
        <dbReference type="ARBA" id="ARBA00022692"/>
    </source>
</evidence>
<sequence>MEILGFLAGLLIAIAYVAQLWHLFRRKSARDISLSFTLILLAGASLWVVYGIIFSLKPIILWNTIMFGLFGIVFYAKLRYGR</sequence>
<dbReference type="Pfam" id="PF04193">
    <property type="entry name" value="PQ-loop"/>
    <property type="match status" value="1"/>
</dbReference>
<keyword evidence="3 5" id="KW-1133">Transmembrane helix</keyword>
<dbReference type="Gene3D" id="1.20.1280.290">
    <property type="match status" value="1"/>
</dbReference>
<dbReference type="EMBL" id="LAZR01035698">
    <property type="protein sequence ID" value="KKL26820.1"/>
    <property type="molecule type" value="Genomic_DNA"/>
</dbReference>
<proteinExistence type="predicted"/>
<name>A0A0F9BY28_9ZZZZ</name>
<reference evidence="6" key="1">
    <citation type="journal article" date="2015" name="Nature">
        <title>Complex archaea that bridge the gap between prokaryotes and eukaryotes.</title>
        <authorList>
            <person name="Spang A."/>
            <person name="Saw J.H."/>
            <person name="Jorgensen S.L."/>
            <person name="Zaremba-Niedzwiedzka K."/>
            <person name="Martijn J."/>
            <person name="Lind A.E."/>
            <person name="van Eijk R."/>
            <person name="Schleper C."/>
            <person name="Guy L."/>
            <person name="Ettema T.J."/>
        </authorList>
    </citation>
    <scope>NUCLEOTIDE SEQUENCE</scope>
</reference>
<organism evidence="6">
    <name type="scientific">marine sediment metagenome</name>
    <dbReference type="NCBI Taxonomy" id="412755"/>
    <lineage>
        <taxon>unclassified sequences</taxon>
        <taxon>metagenomes</taxon>
        <taxon>ecological metagenomes</taxon>
    </lineage>
</organism>
<protein>
    <recommendedName>
        <fullName evidence="7">MtN3 and saliva related transmembrane protein</fullName>
    </recommendedName>
</protein>
<keyword evidence="4 5" id="KW-0472">Membrane</keyword>
<feature type="transmembrane region" description="Helical" evidence="5">
    <location>
        <begin position="59"/>
        <end position="78"/>
    </location>
</feature>
<evidence type="ECO:0008006" key="7">
    <source>
        <dbReference type="Google" id="ProtNLM"/>
    </source>
</evidence>
<feature type="transmembrane region" description="Helical" evidence="5">
    <location>
        <begin position="6"/>
        <end position="24"/>
    </location>
</feature>
<evidence type="ECO:0000256" key="1">
    <source>
        <dbReference type="ARBA" id="ARBA00004141"/>
    </source>
</evidence>
<comment type="subcellular location">
    <subcellularLocation>
        <location evidence="1">Membrane</location>
        <topology evidence="1">Multi-pass membrane protein</topology>
    </subcellularLocation>
</comment>
<feature type="transmembrane region" description="Helical" evidence="5">
    <location>
        <begin position="36"/>
        <end position="53"/>
    </location>
</feature>
<keyword evidence="2 5" id="KW-0812">Transmembrane</keyword>
<evidence type="ECO:0000256" key="4">
    <source>
        <dbReference type="ARBA" id="ARBA00023136"/>
    </source>
</evidence>
<dbReference type="GO" id="GO:0016020">
    <property type="term" value="C:membrane"/>
    <property type="evidence" value="ECO:0007669"/>
    <property type="project" value="UniProtKB-SubCell"/>
</dbReference>
<dbReference type="InterPro" id="IPR006603">
    <property type="entry name" value="PQ-loop_rpt"/>
</dbReference>
<comment type="caution">
    <text evidence="6">The sequence shown here is derived from an EMBL/GenBank/DDBJ whole genome shotgun (WGS) entry which is preliminary data.</text>
</comment>
<accession>A0A0F9BY28</accession>
<gene>
    <name evidence="6" type="ORF">LCGC14_2391410</name>
</gene>
<dbReference type="AlphaFoldDB" id="A0A0F9BY28"/>
<evidence type="ECO:0000313" key="6">
    <source>
        <dbReference type="EMBL" id="KKL26820.1"/>
    </source>
</evidence>